<evidence type="ECO:0000313" key="8">
    <source>
        <dbReference type="Proteomes" id="UP001549320"/>
    </source>
</evidence>
<reference evidence="7 8" key="1">
    <citation type="submission" date="2024-06" db="EMBL/GenBank/DDBJ databases">
        <title>Sorghum-associated microbial communities from plants grown in Nebraska, USA.</title>
        <authorList>
            <person name="Schachtman D."/>
        </authorList>
    </citation>
    <scope>NUCLEOTIDE SEQUENCE [LARGE SCALE GENOMIC DNA]</scope>
    <source>
        <strain evidence="7 8">2709</strain>
    </source>
</reference>
<dbReference type="Pfam" id="PF08281">
    <property type="entry name" value="Sigma70_r4_2"/>
    <property type="match status" value="1"/>
</dbReference>
<dbReference type="InterPro" id="IPR013324">
    <property type="entry name" value="RNA_pol_sigma_r3/r4-like"/>
</dbReference>
<dbReference type="PANTHER" id="PTHR43133:SF63">
    <property type="entry name" value="RNA POLYMERASE SIGMA FACTOR FECI-RELATED"/>
    <property type="match status" value="1"/>
</dbReference>
<dbReference type="InterPro" id="IPR014284">
    <property type="entry name" value="RNA_pol_sigma-70_dom"/>
</dbReference>
<dbReference type="NCBIfam" id="TIGR02937">
    <property type="entry name" value="sigma70-ECF"/>
    <property type="match status" value="1"/>
</dbReference>
<dbReference type="SUPFAM" id="SSF88659">
    <property type="entry name" value="Sigma3 and sigma4 domains of RNA polymerase sigma factors"/>
    <property type="match status" value="1"/>
</dbReference>
<accession>A0ABV2Q204</accession>
<evidence type="ECO:0000256" key="4">
    <source>
        <dbReference type="ARBA" id="ARBA00023163"/>
    </source>
</evidence>
<dbReference type="SUPFAM" id="SSF88946">
    <property type="entry name" value="Sigma2 domain of RNA polymerase sigma factors"/>
    <property type="match status" value="1"/>
</dbReference>
<evidence type="ECO:0000259" key="5">
    <source>
        <dbReference type="Pfam" id="PF04542"/>
    </source>
</evidence>
<evidence type="ECO:0000256" key="1">
    <source>
        <dbReference type="ARBA" id="ARBA00010641"/>
    </source>
</evidence>
<dbReference type="InterPro" id="IPR013249">
    <property type="entry name" value="RNA_pol_sigma70_r4_t2"/>
</dbReference>
<dbReference type="NCBIfam" id="NF009180">
    <property type="entry name" value="PRK12528.1"/>
    <property type="match status" value="1"/>
</dbReference>
<keyword evidence="8" id="KW-1185">Reference proteome</keyword>
<proteinExistence type="inferred from homology"/>
<dbReference type="EMBL" id="JBEPSH010000001">
    <property type="protein sequence ID" value="MET4575063.1"/>
    <property type="molecule type" value="Genomic_DNA"/>
</dbReference>
<keyword evidence="3" id="KW-0731">Sigma factor</keyword>
<sequence length="167" mass="18771">MAAHVLDEPGSLENLYSAHHGWLQAWLRRRLGNSFDAADLAHDTFVRVLCKDAPLVIQEPRAFLTTVAQGVVFNHIRRRKIEQAYMDALALVPEEVAPSPESRAIMLETLVEIDRLLDGLPSLVRRAFLLSQLDGLRQSDIALQLGVSIPTVKRYIARALEQCCFQD</sequence>
<dbReference type="PANTHER" id="PTHR43133">
    <property type="entry name" value="RNA POLYMERASE ECF-TYPE SIGMA FACTO"/>
    <property type="match status" value="1"/>
</dbReference>
<dbReference type="InterPro" id="IPR036388">
    <property type="entry name" value="WH-like_DNA-bd_sf"/>
</dbReference>
<dbReference type="Pfam" id="PF04542">
    <property type="entry name" value="Sigma70_r2"/>
    <property type="match status" value="1"/>
</dbReference>
<gene>
    <name evidence="7" type="ORF">ABIE13_000160</name>
</gene>
<dbReference type="Gene3D" id="1.10.1740.10">
    <property type="match status" value="1"/>
</dbReference>
<protein>
    <submittedName>
        <fullName evidence="7">RNA polymerase sigma factor (Sigma-70 family)</fullName>
    </submittedName>
</protein>
<dbReference type="RefSeq" id="WP_354440302.1">
    <property type="nucleotide sequence ID" value="NZ_JBEPSH010000001.1"/>
</dbReference>
<dbReference type="Proteomes" id="UP001549320">
    <property type="component" value="Unassembled WGS sequence"/>
</dbReference>
<comment type="caution">
    <text evidence="7">The sequence shown here is derived from an EMBL/GenBank/DDBJ whole genome shotgun (WGS) entry which is preliminary data.</text>
</comment>
<feature type="domain" description="RNA polymerase sigma-70 region 2" evidence="5">
    <location>
        <begin position="15"/>
        <end position="80"/>
    </location>
</feature>
<evidence type="ECO:0000256" key="3">
    <source>
        <dbReference type="ARBA" id="ARBA00023082"/>
    </source>
</evidence>
<organism evidence="7 8">
    <name type="scientific">Ottowia thiooxydans</name>
    <dbReference type="NCBI Taxonomy" id="219182"/>
    <lineage>
        <taxon>Bacteria</taxon>
        <taxon>Pseudomonadati</taxon>
        <taxon>Pseudomonadota</taxon>
        <taxon>Betaproteobacteria</taxon>
        <taxon>Burkholderiales</taxon>
        <taxon>Comamonadaceae</taxon>
        <taxon>Ottowia</taxon>
    </lineage>
</organism>
<name>A0ABV2Q204_9BURK</name>
<keyword evidence="4" id="KW-0804">Transcription</keyword>
<dbReference type="CDD" id="cd06171">
    <property type="entry name" value="Sigma70_r4"/>
    <property type="match status" value="1"/>
</dbReference>
<dbReference type="NCBIfam" id="NF007232">
    <property type="entry name" value="PRK09651.1"/>
    <property type="match status" value="1"/>
</dbReference>
<feature type="domain" description="RNA polymerase sigma factor 70 region 4 type 2" evidence="6">
    <location>
        <begin position="111"/>
        <end position="163"/>
    </location>
</feature>
<dbReference type="InterPro" id="IPR013325">
    <property type="entry name" value="RNA_pol_sigma_r2"/>
</dbReference>
<evidence type="ECO:0000313" key="7">
    <source>
        <dbReference type="EMBL" id="MET4575063.1"/>
    </source>
</evidence>
<comment type="similarity">
    <text evidence="1">Belongs to the sigma-70 factor family. ECF subfamily.</text>
</comment>
<dbReference type="InterPro" id="IPR039425">
    <property type="entry name" value="RNA_pol_sigma-70-like"/>
</dbReference>
<evidence type="ECO:0000259" key="6">
    <source>
        <dbReference type="Pfam" id="PF08281"/>
    </source>
</evidence>
<keyword evidence="2" id="KW-0805">Transcription regulation</keyword>
<evidence type="ECO:0000256" key="2">
    <source>
        <dbReference type="ARBA" id="ARBA00023015"/>
    </source>
</evidence>
<dbReference type="Gene3D" id="1.10.10.10">
    <property type="entry name" value="Winged helix-like DNA-binding domain superfamily/Winged helix DNA-binding domain"/>
    <property type="match status" value="1"/>
</dbReference>
<dbReference type="InterPro" id="IPR007627">
    <property type="entry name" value="RNA_pol_sigma70_r2"/>
</dbReference>